<keyword evidence="4" id="KW-1185">Reference proteome</keyword>
<evidence type="ECO:0000313" key="3">
    <source>
        <dbReference type="EMBL" id="MCS2608832.1"/>
    </source>
</evidence>
<evidence type="ECO:0000313" key="4">
    <source>
        <dbReference type="Proteomes" id="UP001165542"/>
    </source>
</evidence>
<accession>A0ABT2EB72</accession>
<dbReference type="PANTHER" id="PTHR36505:SF1">
    <property type="entry name" value="BLR1072 PROTEIN"/>
    <property type="match status" value="1"/>
</dbReference>
<dbReference type="Pfam" id="PF05239">
    <property type="entry name" value="PRC"/>
    <property type="match status" value="1"/>
</dbReference>
<dbReference type="SUPFAM" id="SSF50346">
    <property type="entry name" value="PRC-barrel domain"/>
    <property type="match status" value="1"/>
</dbReference>
<dbReference type="Gene3D" id="2.30.30.240">
    <property type="entry name" value="PRC-barrel domain"/>
    <property type="match status" value="1"/>
</dbReference>
<organism evidence="3 4">
    <name type="scientific">Halomonas dongshanensis</name>
    <dbReference type="NCBI Taxonomy" id="2890835"/>
    <lineage>
        <taxon>Bacteria</taxon>
        <taxon>Pseudomonadati</taxon>
        <taxon>Pseudomonadota</taxon>
        <taxon>Gammaproteobacteria</taxon>
        <taxon>Oceanospirillales</taxon>
        <taxon>Halomonadaceae</taxon>
        <taxon>Halomonas</taxon>
    </lineage>
</organism>
<dbReference type="Proteomes" id="UP001165542">
    <property type="component" value="Unassembled WGS sequence"/>
</dbReference>
<feature type="signal peptide" evidence="1">
    <location>
        <begin position="1"/>
        <end position="26"/>
    </location>
</feature>
<gene>
    <name evidence="3" type="ORF">LLY24_05770</name>
</gene>
<feature type="domain" description="PRC-barrel" evidence="2">
    <location>
        <begin position="45"/>
        <end position="121"/>
    </location>
</feature>
<dbReference type="EMBL" id="JAJISC010000002">
    <property type="protein sequence ID" value="MCS2608832.1"/>
    <property type="molecule type" value="Genomic_DNA"/>
</dbReference>
<comment type="caution">
    <text evidence="3">The sequence shown here is derived from an EMBL/GenBank/DDBJ whole genome shotgun (WGS) entry which is preliminary data.</text>
</comment>
<dbReference type="PANTHER" id="PTHR36505">
    <property type="entry name" value="BLR1072 PROTEIN"/>
    <property type="match status" value="1"/>
</dbReference>
<name>A0ABT2EB72_9GAMM</name>
<keyword evidence="1" id="KW-0732">Signal</keyword>
<proteinExistence type="predicted"/>
<evidence type="ECO:0000259" key="2">
    <source>
        <dbReference type="Pfam" id="PF05239"/>
    </source>
</evidence>
<protein>
    <submittedName>
        <fullName evidence="3">PRC-barrel domain-containing protein</fullName>
    </submittedName>
</protein>
<reference evidence="3" key="1">
    <citation type="submission" date="2021-11" db="EMBL/GenBank/DDBJ databases">
        <title>Halomonas sp., isolated from a coastal aquaculture zone in Dongshan Bay.</title>
        <authorList>
            <person name="Lin W."/>
        </authorList>
    </citation>
    <scope>NUCLEOTIDE SEQUENCE</scope>
    <source>
        <strain evidence="3">Yzlin-01</strain>
    </source>
</reference>
<evidence type="ECO:0000256" key="1">
    <source>
        <dbReference type="SAM" id="SignalP"/>
    </source>
</evidence>
<dbReference type="InterPro" id="IPR027275">
    <property type="entry name" value="PRC-brl_dom"/>
</dbReference>
<sequence length="139" mass="14783">MKTVKTVLLGSLMASAFALTAATASAEENTTAMEATYLNVAPQGTFHADDLTGNNVRSSVENDEEIGTISDLVIDEDGQIVAVVVSVGGFMGMGDKDVAIEWDSLELTQDEDGDDYVIRVSATQEALEEAEEYDRDPAS</sequence>
<feature type="chain" id="PRO_5045131241" evidence="1">
    <location>
        <begin position="27"/>
        <end position="139"/>
    </location>
</feature>
<dbReference type="InterPro" id="IPR011033">
    <property type="entry name" value="PRC_barrel-like_sf"/>
</dbReference>